<dbReference type="InterPro" id="IPR027417">
    <property type="entry name" value="P-loop_NTPase"/>
</dbReference>
<keyword evidence="3" id="KW-1185">Reference proteome</keyword>
<accession>A0A2V3PU21</accession>
<evidence type="ECO:0000313" key="2">
    <source>
        <dbReference type="EMBL" id="PXV69207.1"/>
    </source>
</evidence>
<comment type="caution">
    <text evidence="2">The sequence shown here is derived from an EMBL/GenBank/DDBJ whole genome shotgun (WGS) entry which is preliminary data.</text>
</comment>
<dbReference type="SUPFAM" id="SSF52540">
    <property type="entry name" value="P-loop containing nucleoside triphosphate hydrolases"/>
    <property type="match status" value="1"/>
</dbReference>
<dbReference type="EMBL" id="QICL01000001">
    <property type="protein sequence ID" value="PXV69207.1"/>
    <property type="molecule type" value="Genomic_DNA"/>
</dbReference>
<dbReference type="Gene3D" id="3.40.50.300">
    <property type="entry name" value="P-loop containing nucleotide triphosphate hydrolases"/>
    <property type="match status" value="1"/>
</dbReference>
<dbReference type="GO" id="GO:0005524">
    <property type="term" value="F:ATP binding"/>
    <property type="evidence" value="ECO:0007669"/>
    <property type="project" value="InterPro"/>
</dbReference>
<dbReference type="Proteomes" id="UP000247973">
    <property type="component" value="Unassembled WGS sequence"/>
</dbReference>
<dbReference type="GO" id="GO:0016887">
    <property type="term" value="F:ATP hydrolysis activity"/>
    <property type="evidence" value="ECO:0007669"/>
    <property type="project" value="InterPro"/>
</dbReference>
<dbReference type="PANTHER" id="PTHR43581:SF2">
    <property type="entry name" value="EXCINUCLEASE ATPASE SUBUNIT"/>
    <property type="match status" value="1"/>
</dbReference>
<dbReference type="InterPro" id="IPR003959">
    <property type="entry name" value="ATPase_AAA_core"/>
</dbReference>
<evidence type="ECO:0000259" key="1">
    <source>
        <dbReference type="Pfam" id="PF13304"/>
    </source>
</evidence>
<feature type="domain" description="ATPase AAA-type core" evidence="1">
    <location>
        <begin position="27"/>
        <end position="279"/>
    </location>
</feature>
<sequence length="329" mass="38279">MTNFASNIKIQNFKSIRSLELNDCKRINLFIGRPNVGKSNILEALSLFSLPYLPIHKKGDFNNLVRIEQVSELFFDGHSENLAQINIDQNNLYVDNSLEIITISNNNTNEKVFIYNTFLEVTPTESNNPILLREYPYKSYLFPKKVLFEKSRLDFLHPPHGENLFDIIQSNKKLKEEFLKIFQTYGLNLVFDKSSQELKVMKGIEKGEIFLIPFNSIADSLQRLIFYKTAIKSNKNSVITFEEPEAHTYPPYITQIAQDIIEADSNQFFITTHSPYVVNEFLENAQKELCIFLIDFKEGETVARRLTDEELDEVYNDGIDLFFNNEFFS</sequence>
<evidence type="ECO:0000313" key="3">
    <source>
        <dbReference type="Proteomes" id="UP000247973"/>
    </source>
</evidence>
<dbReference type="InterPro" id="IPR051396">
    <property type="entry name" value="Bact_Antivir_Def_Nuclease"/>
</dbReference>
<gene>
    <name evidence="2" type="ORF">CLV62_101476</name>
</gene>
<dbReference type="OrthoDB" id="9815944at2"/>
<name>A0A2V3PU21_9BACT</name>
<reference evidence="2 3" key="1">
    <citation type="submission" date="2018-03" db="EMBL/GenBank/DDBJ databases">
        <title>Genomic Encyclopedia of Archaeal and Bacterial Type Strains, Phase II (KMG-II): from individual species to whole genera.</title>
        <authorList>
            <person name="Goeker M."/>
        </authorList>
    </citation>
    <scope>NUCLEOTIDE SEQUENCE [LARGE SCALE GENOMIC DNA]</scope>
    <source>
        <strain evidence="2 3">DSM 100214</strain>
    </source>
</reference>
<dbReference type="PANTHER" id="PTHR43581">
    <property type="entry name" value="ATP/GTP PHOSPHATASE"/>
    <property type="match status" value="1"/>
</dbReference>
<protein>
    <submittedName>
        <fullName evidence="2">AAA15 family ATPase/GTPase</fullName>
    </submittedName>
</protein>
<organism evidence="2 3">
    <name type="scientific">Dysgonomonas alginatilytica</name>
    <dbReference type="NCBI Taxonomy" id="1605892"/>
    <lineage>
        <taxon>Bacteria</taxon>
        <taxon>Pseudomonadati</taxon>
        <taxon>Bacteroidota</taxon>
        <taxon>Bacteroidia</taxon>
        <taxon>Bacteroidales</taxon>
        <taxon>Dysgonomonadaceae</taxon>
        <taxon>Dysgonomonas</taxon>
    </lineage>
</organism>
<dbReference type="RefSeq" id="WP_110309159.1">
    <property type="nucleotide sequence ID" value="NZ_QICL01000001.1"/>
</dbReference>
<dbReference type="AlphaFoldDB" id="A0A2V3PU21"/>
<dbReference type="Pfam" id="PF13304">
    <property type="entry name" value="AAA_21"/>
    <property type="match status" value="1"/>
</dbReference>
<proteinExistence type="predicted"/>